<evidence type="ECO:0000313" key="2">
    <source>
        <dbReference type="Proteomes" id="UP001234178"/>
    </source>
</evidence>
<protein>
    <submittedName>
        <fullName evidence="1">Uncharacterized protein</fullName>
    </submittedName>
</protein>
<accession>A0ABR0A426</accession>
<proteinExistence type="predicted"/>
<comment type="caution">
    <text evidence="1">The sequence shown here is derived from an EMBL/GenBank/DDBJ whole genome shotgun (WGS) entry which is preliminary data.</text>
</comment>
<sequence>MGMKAFGVVQKCLTRFATRLHLNGAVPICSPAVCKNRWWKNLLTMLICTMPASLSNLEMTYEQTTQY</sequence>
<keyword evidence="2" id="KW-1185">Reference proteome</keyword>
<organism evidence="1 2">
    <name type="scientific">Daphnia magna</name>
    <dbReference type="NCBI Taxonomy" id="35525"/>
    <lineage>
        <taxon>Eukaryota</taxon>
        <taxon>Metazoa</taxon>
        <taxon>Ecdysozoa</taxon>
        <taxon>Arthropoda</taxon>
        <taxon>Crustacea</taxon>
        <taxon>Branchiopoda</taxon>
        <taxon>Diplostraca</taxon>
        <taxon>Cladocera</taxon>
        <taxon>Anomopoda</taxon>
        <taxon>Daphniidae</taxon>
        <taxon>Daphnia</taxon>
    </lineage>
</organism>
<gene>
    <name evidence="1" type="ORF">OUZ56_001888</name>
</gene>
<name>A0ABR0A426_9CRUS</name>
<dbReference type="EMBL" id="JAOYFB010000036">
    <property type="protein sequence ID" value="KAK4019886.1"/>
    <property type="molecule type" value="Genomic_DNA"/>
</dbReference>
<dbReference type="Proteomes" id="UP001234178">
    <property type="component" value="Unassembled WGS sequence"/>
</dbReference>
<reference evidence="1 2" key="1">
    <citation type="journal article" date="2023" name="Nucleic Acids Res.">
        <title>The hologenome of Daphnia magna reveals possible DNA methylation and microbiome-mediated evolution of the host genome.</title>
        <authorList>
            <person name="Chaturvedi A."/>
            <person name="Li X."/>
            <person name="Dhandapani V."/>
            <person name="Marshall H."/>
            <person name="Kissane S."/>
            <person name="Cuenca-Cambronero M."/>
            <person name="Asole G."/>
            <person name="Calvet F."/>
            <person name="Ruiz-Romero M."/>
            <person name="Marangio P."/>
            <person name="Guigo R."/>
            <person name="Rago D."/>
            <person name="Mirbahai L."/>
            <person name="Eastwood N."/>
            <person name="Colbourne J.K."/>
            <person name="Zhou J."/>
            <person name="Mallon E."/>
            <person name="Orsini L."/>
        </authorList>
    </citation>
    <scope>NUCLEOTIDE SEQUENCE [LARGE SCALE GENOMIC DNA]</scope>
    <source>
        <strain evidence="1">LRV0_1</strain>
    </source>
</reference>
<evidence type="ECO:0000313" key="1">
    <source>
        <dbReference type="EMBL" id="KAK4019886.1"/>
    </source>
</evidence>